<dbReference type="EMBL" id="FPAA01000008">
    <property type="protein sequence ID" value="SFS82797.1"/>
    <property type="molecule type" value="Genomic_DNA"/>
</dbReference>
<dbReference type="Proteomes" id="UP000198660">
    <property type="component" value="Unassembled WGS sequence"/>
</dbReference>
<evidence type="ECO:0000313" key="11">
    <source>
        <dbReference type="EMBL" id="SFS82797.1"/>
    </source>
</evidence>
<feature type="domain" description="ABC transporter" evidence="9">
    <location>
        <begin position="337"/>
        <end position="571"/>
    </location>
</feature>
<dbReference type="PROSITE" id="PS50893">
    <property type="entry name" value="ABC_TRANSPORTER_2"/>
    <property type="match status" value="1"/>
</dbReference>
<keyword evidence="7 8" id="KW-0472">Membrane</keyword>
<evidence type="ECO:0000256" key="3">
    <source>
        <dbReference type="ARBA" id="ARBA00022692"/>
    </source>
</evidence>
<evidence type="ECO:0000256" key="7">
    <source>
        <dbReference type="ARBA" id="ARBA00023136"/>
    </source>
</evidence>
<dbReference type="SMART" id="SM00382">
    <property type="entry name" value="AAA"/>
    <property type="match status" value="1"/>
</dbReference>
<keyword evidence="3 8" id="KW-0812">Transmembrane</keyword>
<evidence type="ECO:0000259" key="9">
    <source>
        <dbReference type="PROSITE" id="PS50893"/>
    </source>
</evidence>
<dbReference type="GO" id="GO:0015421">
    <property type="term" value="F:ABC-type oligopeptide transporter activity"/>
    <property type="evidence" value="ECO:0007669"/>
    <property type="project" value="TreeGrafter"/>
</dbReference>
<proteinExistence type="predicted"/>
<keyword evidence="2" id="KW-0813">Transport</keyword>
<dbReference type="InterPro" id="IPR017871">
    <property type="entry name" value="ABC_transporter-like_CS"/>
</dbReference>
<organism evidence="11 12">
    <name type="scientific">Marininema halotolerans</name>
    <dbReference type="NCBI Taxonomy" id="1155944"/>
    <lineage>
        <taxon>Bacteria</taxon>
        <taxon>Bacillati</taxon>
        <taxon>Bacillota</taxon>
        <taxon>Bacilli</taxon>
        <taxon>Bacillales</taxon>
        <taxon>Thermoactinomycetaceae</taxon>
        <taxon>Marininema</taxon>
    </lineage>
</organism>
<evidence type="ECO:0000256" key="2">
    <source>
        <dbReference type="ARBA" id="ARBA00022448"/>
    </source>
</evidence>
<dbReference type="CDD" id="cd18544">
    <property type="entry name" value="ABC_6TM_TmrA_like"/>
    <property type="match status" value="1"/>
</dbReference>
<dbReference type="InterPro" id="IPR003593">
    <property type="entry name" value="AAA+_ATPase"/>
</dbReference>
<evidence type="ECO:0000313" key="12">
    <source>
        <dbReference type="Proteomes" id="UP000198660"/>
    </source>
</evidence>
<keyword evidence="12" id="KW-1185">Reference proteome</keyword>
<evidence type="ECO:0000256" key="4">
    <source>
        <dbReference type="ARBA" id="ARBA00022741"/>
    </source>
</evidence>
<dbReference type="AlphaFoldDB" id="A0A1I6T1A9"/>
<feature type="domain" description="ABC transmembrane type-1" evidence="10">
    <location>
        <begin position="18"/>
        <end position="303"/>
    </location>
</feature>
<evidence type="ECO:0000259" key="10">
    <source>
        <dbReference type="PROSITE" id="PS50929"/>
    </source>
</evidence>
<dbReference type="FunFam" id="3.40.50.300:FF:000287">
    <property type="entry name" value="Multidrug ABC transporter ATP-binding protein"/>
    <property type="match status" value="1"/>
</dbReference>
<dbReference type="SUPFAM" id="SSF90123">
    <property type="entry name" value="ABC transporter transmembrane region"/>
    <property type="match status" value="1"/>
</dbReference>
<evidence type="ECO:0000256" key="5">
    <source>
        <dbReference type="ARBA" id="ARBA00022840"/>
    </source>
</evidence>
<dbReference type="RefSeq" id="WP_091837713.1">
    <property type="nucleotide sequence ID" value="NZ_FPAA01000008.1"/>
</dbReference>
<dbReference type="GO" id="GO:0005524">
    <property type="term" value="F:ATP binding"/>
    <property type="evidence" value="ECO:0007669"/>
    <property type="project" value="UniProtKB-KW"/>
</dbReference>
<dbReference type="GO" id="GO:0005886">
    <property type="term" value="C:plasma membrane"/>
    <property type="evidence" value="ECO:0007669"/>
    <property type="project" value="UniProtKB-SubCell"/>
</dbReference>
<accession>A0A1I6T1A9</accession>
<dbReference type="InterPro" id="IPR027417">
    <property type="entry name" value="P-loop_NTPase"/>
</dbReference>
<dbReference type="Gene3D" id="3.40.50.300">
    <property type="entry name" value="P-loop containing nucleotide triphosphate hydrolases"/>
    <property type="match status" value="1"/>
</dbReference>
<dbReference type="GO" id="GO:0016887">
    <property type="term" value="F:ATP hydrolysis activity"/>
    <property type="evidence" value="ECO:0007669"/>
    <property type="project" value="InterPro"/>
</dbReference>
<comment type="subcellular location">
    <subcellularLocation>
        <location evidence="1">Cell membrane</location>
        <topology evidence="1">Multi-pass membrane protein</topology>
    </subcellularLocation>
</comment>
<keyword evidence="4" id="KW-0547">Nucleotide-binding</keyword>
<dbReference type="OrthoDB" id="9770415at2"/>
<gene>
    <name evidence="11" type="ORF">SAMN05444972_108182</name>
</gene>
<reference evidence="12" key="1">
    <citation type="submission" date="2016-10" db="EMBL/GenBank/DDBJ databases">
        <authorList>
            <person name="Varghese N."/>
            <person name="Submissions S."/>
        </authorList>
    </citation>
    <scope>NUCLEOTIDE SEQUENCE [LARGE SCALE GENOMIC DNA]</scope>
    <source>
        <strain evidence="12">DSM 45789</strain>
    </source>
</reference>
<protein>
    <submittedName>
        <fullName evidence="11">ATP-binding cassette, subfamily B</fullName>
    </submittedName>
</protein>
<dbReference type="SUPFAM" id="SSF52540">
    <property type="entry name" value="P-loop containing nucleoside triphosphate hydrolases"/>
    <property type="match status" value="1"/>
</dbReference>
<evidence type="ECO:0000256" key="6">
    <source>
        <dbReference type="ARBA" id="ARBA00022989"/>
    </source>
</evidence>
<dbReference type="PROSITE" id="PS00211">
    <property type="entry name" value="ABC_TRANSPORTER_1"/>
    <property type="match status" value="1"/>
</dbReference>
<evidence type="ECO:0000256" key="8">
    <source>
        <dbReference type="SAM" id="Phobius"/>
    </source>
</evidence>
<dbReference type="InterPro" id="IPR011527">
    <property type="entry name" value="ABC1_TM_dom"/>
</dbReference>
<keyword evidence="5 11" id="KW-0067">ATP-binding</keyword>
<feature type="transmembrane region" description="Helical" evidence="8">
    <location>
        <begin position="56"/>
        <end position="76"/>
    </location>
</feature>
<dbReference type="InterPro" id="IPR003439">
    <property type="entry name" value="ABC_transporter-like_ATP-bd"/>
</dbReference>
<dbReference type="Gene3D" id="1.20.1560.10">
    <property type="entry name" value="ABC transporter type 1, transmembrane domain"/>
    <property type="match status" value="1"/>
</dbReference>
<dbReference type="InterPro" id="IPR039421">
    <property type="entry name" value="Type_1_exporter"/>
</dbReference>
<evidence type="ECO:0000256" key="1">
    <source>
        <dbReference type="ARBA" id="ARBA00004651"/>
    </source>
</evidence>
<dbReference type="PANTHER" id="PTHR43394:SF1">
    <property type="entry name" value="ATP-BINDING CASSETTE SUB-FAMILY B MEMBER 10, MITOCHONDRIAL"/>
    <property type="match status" value="1"/>
</dbReference>
<dbReference type="PROSITE" id="PS50929">
    <property type="entry name" value="ABC_TM1F"/>
    <property type="match status" value="1"/>
</dbReference>
<dbReference type="Pfam" id="PF00005">
    <property type="entry name" value="ABC_tran"/>
    <property type="match status" value="1"/>
</dbReference>
<sequence>MITRRLFRYLIPHRKALIGVILLLFIATAAELTGPLLIKVFIDDYLIPESFPRSPLMWLGGLYLGLHLVSVVFQYLQQFAFHRIALAVVQQLRLDVFEKVQYLGLSFFDRVADGSLVSRITNDTEAVKELFVNVMSTFIKNTVLMIGVVVAMFLLDAKLALISFILLPLIFGLMQWYRRLSFHVYQVIREKLSEINARLSESIQGMGVIQAWRQEQRVAREFAEINEQHYQANIKNTKLNSLLLRPAVDILHIATGIVVLTYFGIGVEQSAVQIGVMYAFINLLDRMFEPVNQMTMQLSFLQQAVVSVGRVFELLDENELAPSKKGEDHPRINSGRIAFENVTFSYDGKTNVLQDITFVAEPGQTVALVGHTGSGKSSIINLLMHFYSIQQGRITIDGHSHETFDKEELRTKMGLVLQDPFLFVGTIRENIRQGNDALSDEDIQQAAELVQVDSFISQLPKGMDEPVVERGATFSSGQRQLLSFSRTMALSPKILILDEATAHVDTETEEKIQKALNRMRQGRTTIAIAHRLSTIQDADLILVLHQGMIVERGTHQELLAQQGLYHKMYLLQQGMERAVG</sequence>
<name>A0A1I6T1A9_9BACL</name>
<dbReference type="CDD" id="cd03254">
    <property type="entry name" value="ABCC_Glucan_exporter_like"/>
    <property type="match status" value="1"/>
</dbReference>
<keyword evidence="6 8" id="KW-1133">Transmembrane helix</keyword>
<dbReference type="PANTHER" id="PTHR43394">
    <property type="entry name" value="ATP-DEPENDENT PERMEASE MDL1, MITOCHONDRIAL"/>
    <property type="match status" value="1"/>
</dbReference>
<dbReference type="InterPro" id="IPR036640">
    <property type="entry name" value="ABC1_TM_sf"/>
</dbReference>
<dbReference type="Pfam" id="PF00664">
    <property type="entry name" value="ABC_membrane"/>
    <property type="match status" value="1"/>
</dbReference>